<comment type="similarity">
    <text evidence="2">Belongs to the class-IV pyridoxal-phosphate-dependent aminotransferase family.</text>
</comment>
<dbReference type="PANTHER" id="PTHR42743:SF2">
    <property type="entry name" value="AMINODEOXYCHORISMATE LYASE"/>
    <property type="match status" value="1"/>
</dbReference>
<evidence type="ECO:0000256" key="1">
    <source>
        <dbReference type="ARBA" id="ARBA00001933"/>
    </source>
</evidence>
<evidence type="ECO:0000256" key="9">
    <source>
        <dbReference type="ARBA" id="ARBA00049529"/>
    </source>
</evidence>
<dbReference type="PANTHER" id="PTHR42743">
    <property type="entry name" value="AMINO-ACID AMINOTRANSFERASE"/>
    <property type="match status" value="1"/>
</dbReference>
<comment type="cofactor">
    <cofactor evidence="1">
        <name>pyridoxal 5'-phosphate</name>
        <dbReference type="ChEBI" id="CHEBI:597326"/>
    </cofactor>
</comment>
<gene>
    <name evidence="11" type="primary">pabC</name>
    <name evidence="11" type="ORF">GCM10007894_26220</name>
</gene>
<evidence type="ECO:0000256" key="5">
    <source>
        <dbReference type="ARBA" id="ARBA00022909"/>
    </source>
</evidence>
<dbReference type="InterPro" id="IPR001544">
    <property type="entry name" value="Aminotrans_IV"/>
</dbReference>
<dbReference type="GO" id="GO:0008153">
    <property type="term" value="P:4-aminobenzoate biosynthetic process"/>
    <property type="evidence" value="ECO:0007669"/>
    <property type="project" value="UniProtKB-UniRule"/>
</dbReference>
<evidence type="ECO:0000256" key="3">
    <source>
        <dbReference type="ARBA" id="ARBA00011738"/>
    </source>
</evidence>
<dbReference type="Gene3D" id="3.30.470.10">
    <property type="match status" value="1"/>
</dbReference>
<keyword evidence="4" id="KW-0663">Pyridoxal phosphate</keyword>
<dbReference type="Pfam" id="PF01063">
    <property type="entry name" value="Aminotran_4"/>
    <property type="match status" value="1"/>
</dbReference>
<dbReference type="InterPro" id="IPR036038">
    <property type="entry name" value="Aminotransferase-like"/>
</dbReference>
<evidence type="ECO:0000256" key="8">
    <source>
        <dbReference type="ARBA" id="ARBA00035676"/>
    </source>
</evidence>
<dbReference type="NCBIfam" id="TIGR03461">
    <property type="entry name" value="pabC_Proteo"/>
    <property type="match status" value="1"/>
</dbReference>
<organism evidence="11 12">
    <name type="scientific">Paraferrimonas haliotis</name>
    <dbReference type="NCBI Taxonomy" id="2013866"/>
    <lineage>
        <taxon>Bacteria</taxon>
        <taxon>Pseudomonadati</taxon>
        <taxon>Pseudomonadota</taxon>
        <taxon>Gammaproteobacteria</taxon>
        <taxon>Alteromonadales</taxon>
        <taxon>Ferrimonadaceae</taxon>
        <taxon>Paraferrimonas</taxon>
    </lineage>
</organism>
<dbReference type="InterPro" id="IPR043131">
    <property type="entry name" value="BCAT-like_N"/>
</dbReference>
<evidence type="ECO:0000313" key="12">
    <source>
        <dbReference type="Proteomes" id="UP001157439"/>
    </source>
</evidence>
<dbReference type="InterPro" id="IPR043132">
    <property type="entry name" value="BCAT-like_C"/>
</dbReference>
<keyword evidence="6 11" id="KW-0456">Lyase</keyword>
<evidence type="ECO:0000256" key="2">
    <source>
        <dbReference type="ARBA" id="ARBA00009320"/>
    </source>
</evidence>
<name>A0AA37TSF7_9GAMM</name>
<dbReference type="EMBL" id="BSPO01000003">
    <property type="protein sequence ID" value="GLS84645.1"/>
    <property type="molecule type" value="Genomic_DNA"/>
</dbReference>
<keyword evidence="12" id="KW-1185">Reference proteome</keyword>
<evidence type="ECO:0000256" key="6">
    <source>
        <dbReference type="ARBA" id="ARBA00023239"/>
    </source>
</evidence>
<protein>
    <recommendedName>
        <fullName evidence="8 10">Aminodeoxychorismate lyase</fullName>
        <ecNumber evidence="8 10">4.1.3.38</ecNumber>
    </recommendedName>
</protein>
<reference evidence="11 12" key="1">
    <citation type="journal article" date="2014" name="Int. J. Syst. Evol. Microbiol.">
        <title>Complete genome sequence of Corynebacterium casei LMG S-19264T (=DSM 44701T), isolated from a smear-ripened cheese.</title>
        <authorList>
            <consortium name="US DOE Joint Genome Institute (JGI-PGF)"/>
            <person name="Walter F."/>
            <person name="Albersmeier A."/>
            <person name="Kalinowski J."/>
            <person name="Ruckert C."/>
        </authorList>
    </citation>
    <scope>NUCLEOTIDE SEQUENCE [LARGE SCALE GENOMIC DNA]</scope>
    <source>
        <strain evidence="11 12">NBRC 112785</strain>
    </source>
</reference>
<evidence type="ECO:0000256" key="10">
    <source>
        <dbReference type="NCBIfam" id="TIGR03461"/>
    </source>
</evidence>
<keyword evidence="5" id="KW-0289">Folate biosynthesis</keyword>
<dbReference type="Gene3D" id="3.20.10.10">
    <property type="entry name" value="D-amino Acid Aminotransferase, subunit A, domain 2"/>
    <property type="match status" value="1"/>
</dbReference>
<evidence type="ECO:0000256" key="4">
    <source>
        <dbReference type="ARBA" id="ARBA00022898"/>
    </source>
</evidence>
<dbReference type="GO" id="GO:0008696">
    <property type="term" value="F:4-amino-4-deoxychorismate lyase activity"/>
    <property type="evidence" value="ECO:0007669"/>
    <property type="project" value="UniProtKB-UniRule"/>
</dbReference>
<comment type="caution">
    <text evidence="11">The sequence shown here is derived from an EMBL/GenBank/DDBJ whole genome shotgun (WGS) entry which is preliminary data.</text>
</comment>
<dbReference type="InterPro" id="IPR017824">
    <property type="entry name" value="Aminodeoxychorismate_lyase_IV"/>
</dbReference>
<comment type="subunit">
    <text evidence="3">Homodimer.</text>
</comment>
<proteinExistence type="inferred from homology"/>
<dbReference type="Proteomes" id="UP001157439">
    <property type="component" value="Unassembled WGS sequence"/>
</dbReference>
<dbReference type="EC" id="4.1.3.38" evidence="8 10"/>
<accession>A0AA37TSF7</accession>
<evidence type="ECO:0000313" key="11">
    <source>
        <dbReference type="EMBL" id="GLS84645.1"/>
    </source>
</evidence>
<dbReference type="InterPro" id="IPR050571">
    <property type="entry name" value="Class-IV_PLP-Dep_Aminotrnsfr"/>
</dbReference>
<comment type="catalytic activity">
    <reaction evidence="9">
        <text>4-amino-4-deoxychorismate = 4-aminobenzoate + pyruvate + H(+)</text>
        <dbReference type="Rhea" id="RHEA:16201"/>
        <dbReference type="ChEBI" id="CHEBI:15361"/>
        <dbReference type="ChEBI" id="CHEBI:15378"/>
        <dbReference type="ChEBI" id="CHEBI:17836"/>
        <dbReference type="ChEBI" id="CHEBI:58406"/>
        <dbReference type="EC" id="4.1.3.38"/>
    </reaction>
</comment>
<dbReference type="AlphaFoldDB" id="A0AA37TSF7"/>
<dbReference type="RefSeq" id="WP_095500353.1">
    <property type="nucleotide sequence ID" value="NZ_BSPO01000003.1"/>
</dbReference>
<comment type="pathway">
    <text evidence="7">Cofactor biosynthesis; tetrahydrofolate biosynthesis; 4-aminobenzoate from chorismate: step 2/2.</text>
</comment>
<dbReference type="GO" id="GO:0030170">
    <property type="term" value="F:pyridoxal phosphate binding"/>
    <property type="evidence" value="ECO:0007669"/>
    <property type="project" value="InterPro"/>
</dbReference>
<dbReference type="GO" id="GO:0046656">
    <property type="term" value="P:folic acid biosynthetic process"/>
    <property type="evidence" value="ECO:0007669"/>
    <property type="project" value="UniProtKB-KW"/>
</dbReference>
<evidence type="ECO:0000256" key="7">
    <source>
        <dbReference type="ARBA" id="ARBA00035633"/>
    </source>
</evidence>
<dbReference type="GO" id="GO:0005829">
    <property type="term" value="C:cytosol"/>
    <property type="evidence" value="ECO:0007669"/>
    <property type="project" value="TreeGrafter"/>
</dbReference>
<dbReference type="SUPFAM" id="SSF56752">
    <property type="entry name" value="D-aminoacid aminotransferase-like PLP-dependent enzymes"/>
    <property type="match status" value="1"/>
</dbReference>
<sequence>MSDSAWLNGDNEALSLADRGLAYGDGFYTTMRLNDGVIEAWSLHQRRLLDAALMMGMATRLTFAEWFQPHKQFIESKALALQQGVIKVMVTRGHGGRGYAPPMQAQLQCIVSHHQVPQHYNHWREQGVALRVHAMTLSRHTMLAGVKHLNRIEQVMLKHNHNGAGDDYVVCDDSGKLVCGSAANLFFAKGRRLVTPALGRSGIAGITRLQIMQAMVAQGYQVIATELSVTDINAFDGAIMCNALMGVVAINSIDQVRFDSHSLQRTMEHALNKRKDDLCLND</sequence>